<evidence type="ECO:0000256" key="6">
    <source>
        <dbReference type="ARBA" id="ARBA00023180"/>
    </source>
</evidence>
<evidence type="ECO:0000256" key="2">
    <source>
        <dbReference type="ARBA" id="ARBA00022676"/>
    </source>
</evidence>
<keyword evidence="3" id="KW-0808">Transferase</keyword>
<reference evidence="12" key="1">
    <citation type="submission" date="2023-06" db="EMBL/GenBank/DDBJ databases">
        <authorList>
            <person name="Delattre M."/>
        </authorList>
    </citation>
    <scope>NUCLEOTIDE SEQUENCE</scope>
    <source>
        <strain evidence="12">AF72</strain>
    </source>
</reference>
<dbReference type="PANTHER" id="PTHR20961:SF148">
    <property type="entry name" value="EGF DOMAIN-SPECIFIC O-LINKED N-ACETYLGLUCOSAMINE TRANSFERASE"/>
    <property type="match status" value="1"/>
</dbReference>
<dbReference type="EMBL" id="CATQJA010002610">
    <property type="protein sequence ID" value="CAJ0572966.1"/>
    <property type="molecule type" value="Genomic_DNA"/>
</dbReference>
<gene>
    <name evidence="12" type="ORF">MSPICULIGERA_LOCUS11338</name>
</gene>
<organism evidence="12 13">
    <name type="scientific">Mesorhabditis spiculigera</name>
    <dbReference type="NCBI Taxonomy" id="96644"/>
    <lineage>
        <taxon>Eukaryota</taxon>
        <taxon>Metazoa</taxon>
        <taxon>Ecdysozoa</taxon>
        <taxon>Nematoda</taxon>
        <taxon>Chromadorea</taxon>
        <taxon>Rhabditida</taxon>
        <taxon>Rhabditina</taxon>
        <taxon>Rhabditomorpha</taxon>
        <taxon>Rhabditoidea</taxon>
        <taxon>Rhabditidae</taxon>
        <taxon>Mesorhabditinae</taxon>
        <taxon>Mesorhabditis</taxon>
    </lineage>
</organism>
<dbReference type="Proteomes" id="UP001177023">
    <property type="component" value="Unassembled WGS sequence"/>
</dbReference>
<comment type="catalytic activity">
    <reaction evidence="9">
        <text>L-seryl-[protein] + UDP-N-acetyl-alpha-D-glucosamine = 3-O-(N-acetyl-beta-D-glucosaminyl)-L-seryl-[protein] + UDP + H(+)</text>
        <dbReference type="Rhea" id="RHEA:48904"/>
        <dbReference type="Rhea" id="RHEA-COMP:9863"/>
        <dbReference type="Rhea" id="RHEA-COMP:12251"/>
        <dbReference type="ChEBI" id="CHEBI:15378"/>
        <dbReference type="ChEBI" id="CHEBI:29999"/>
        <dbReference type="ChEBI" id="CHEBI:57705"/>
        <dbReference type="ChEBI" id="CHEBI:58223"/>
        <dbReference type="ChEBI" id="CHEBI:90838"/>
        <dbReference type="EC" id="2.4.1.255"/>
    </reaction>
</comment>
<name>A0AA36FZR6_9BILA</name>
<proteinExistence type="predicted"/>
<evidence type="ECO:0000256" key="1">
    <source>
        <dbReference type="ARBA" id="ARBA00011970"/>
    </source>
</evidence>
<dbReference type="InterPro" id="IPR007657">
    <property type="entry name" value="Glycosyltransferase_61"/>
</dbReference>
<comment type="catalytic activity">
    <reaction evidence="10">
        <text>L-threonyl-[protein] + UDP-N-acetyl-alpha-D-glucosamine = 3-O-(N-acetyl-beta-D-glucosaminyl)-L-threonyl-[protein] + UDP + H(+)</text>
        <dbReference type="Rhea" id="RHEA:48908"/>
        <dbReference type="Rhea" id="RHEA-COMP:11060"/>
        <dbReference type="Rhea" id="RHEA-COMP:12252"/>
        <dbReference type="ChEBI" id="CHEBI:15378"/>
        <dbReference type="ChEBI" id="CHEBI:30013"/>
        <dbReference type="ChEBI" id="CHEBI:57705"/>
        <dbReference type="ChEBI" id="CHEBI:58223"/>
        <dbReference type="ChEBI" id="CHEBI:90840"/>
        <dbReference type="EC" id="2.4.1.255"/>
    </reaction>
</comment>
<keyword evidence="6" id="KW-0325">Glycoprotein</keyword>
<keyword evidence="13" id="KW-1185">Reference proteome</keyword>
<accession>A0AA36FZR6</accession>
<dbReference type="InterPro" id="IPR049625">
    <property type="entry name" value="Glyco_transf_61_cat"/>
</dbReference>
<keyword evidence="5" id="KW-0256">Endoplasmic reticulum</keyword>
<protein>
    <recommendedName>
        <fullName evidence="7">EGF domain-specific O-linked N-acetylglucosamine transferase</fullName>
        <ecNumber evidence="1">2.4.1.255</ecNumber>
    </recommendedName>
    <alternativeName>
        <fullName evidence="8">Extracellular O-linked N-acetylglucosamine transferase</fullName>
    </alternativeName>
</protein>
<keyword evidence="2" id="KW-0328">Glycosyltransferase</keyword>
<evidence type="ECO:0000313" key="12">
    <source>
        <dbReference type="EMBL" id="CAJ0572966.1"/>
    </source>
</evidence>
<feature type="domain" description="Glycosyltransferase 61 catalytic" evidence="11">
    <location>
        <begin position="3"/>
        <end position="60"/>
    </location>
</feature>
<dbReference type="Pfam" id="PF04577">
    <property type="entry name" value="Glyco_transf_61"/>
    <property type="match status" value="1"/>
</dbReference>
<dbReference type="EC" id="2.4.1.255" evidence="1"/>
<keyword evidence="4" id="KW-0732">Signal</keyword>
<evidence type="ECO:0000259" key="11">
    <source>
        <dbReference type="Pfam" id="PF04577"/>
    </source>
</evidence>
<evidence type="ECO:0000256" key="8">
    <source>
        <dbReference type="ARBA" id="ARBA00042574"/>
    </source>
</evidence>
<dbReference type="GO" id="GO:0097363">
    <property type="term" value="F:protein O-acetylglucosaminyltransferase activity"/>
    <property type="evidence" value="ECO:0007669"/>
    <property type="project" value="UniProtKB-EC"/>
</dbReference>
<sequence length="158" mass="18612">MLDWDQLRDAIRELPNVAVKMVDYDSRVPFEKQLSITHNSDIFISIHGSGLTHLLFLPDWGAVFELYNCDDANCYSDLARLRGVKYWTWQKENLLYPDGPGRHPTKPGEAHKKFANYSFDRAEFLRIVKQMTDYVRRHPKFVVEQRKLRRAAKSKNEL</sequence>
<dbReference type="GO" id="GO:0005788">
    <property type="term" value="C:endoplasmic reticulum lumen"/>
    <property type="evidence" value="ECO:0007669"/>
    <property type="project" value="TreeGrafter"/>
</dbReference>
<evidence type="ECO:0000256" key="10">
    <source>
        <dbReference type="ARBA" id="ARBA00049432"/>
    </source>
</evidence>
<comment type="caution">
    <text evidence="12">The sequence shown here is derived from an EMBL/GenBank/DDBJ whole genome shotgun (WGS) entry which is preliminary data.</text>
</comment>
<evidence type="ECO:0000313" key="13">
    <source>
        <dbReference type="Proteomes" id="UP001177023"/>
    </source>
</evidence>
<evidence type="ECO:0000256" key="9">
    <source>
        <dbReference type="ARBA" id="ARBA00048317"/>
    </source>
</evidence>
<evidence type="ECO:0000256" key="5">
    <source>
        <dbReference type="ARBA" id="ARBA00022824"/>
    </source>
</evidence>
<dbReference type="PANTHER" id="PTHR20961">
    <property type="entry name" value="GLYCOSYLTRANSFERASE"/>
    <property type="match status" value="1"/>
</dbReference>
<dbReference type="AlphaFoldDB" id="A0AA36FZR6"/>
<evidence type="ECO:0000256" key="4">
    <source>
        <dbReference type="ARBA" id="ARBA00022729"/>
    </source>
</evidence>
<evidence type="ECO:0000256" key="3">
    <source>
        <dbReference type="ARBA" id="ARBA00022679"/>
    </source>
</evidence>
<feature type="non-terminal residue" evidence="12">
    <location>
        <position position="1"/>
    </location>
</feature>
<evidence type="ECO:0000256" key="7">
    <source>
        <dbReference type="ARBA" id="ARBA00040944"/>
    </source>
</evidence>